<keyword evidence="6" id="KW-1185">Reference proteome</keyword>
<dbReference type="OrthoDB" id="514051at2759"/>
<dbReference type="InterPro" id="IPR000182">
    <property type="entry name" value="GNAT_dom"/>
</dbReference>
<dbReference type="PANTHER" id="PTHR43420">
    <property type="entry name" value="ACETYLTRANSFERASE"/>
    <property type="match status" value="1"/>
</dbReference>
<dbReference type="Proteomes" id="UP000041254">
    <property type="component" value="Unassembled WGS sequence"/>
</dbReference>
<evidence type="ECO:0000313" key="6">
    <source>
        <dbReference type="Proteomes" id="UP000041254"/>
    </source>
</evidence>
<keyword evidence="2" id="KW-0012">Acyltransferase</keyword>
<dbReference type="InterPro" id="IPR016181">
    <property type="entry name" value="Acyl_CoA_acyltransferase"/>
</dbReference>
<dbReference type="AlphaFoldDB" id="A0A0G4EWJ4"/>
<name>A0A0G4EWJ4_VITBC</name>
<dbReference type="PROSITE" id="PS51186">
    <property type="entry name" value="GNAT"/>
    <property type="match status" value="1"/>
</dbReference>
<protein>
    <recommendedName>
        <fullName evidence="4">N-acetyltransferase domain-containing protein</fullName>
    </recommendedName>
</protein>
<dbReference type="SUPFAM" id="SSF55729">
    <property type="entry name" value="Acyl-CoA N-acyltransferases (Nat)"/>
    <property type="match status" value="1"/>
</dbReference>
<dbReference type="PANTHER" id="PTHR43420:SF47">
    <property type="entry name" value="N-ACETYLTRANSFERASE DOMAIN-CONTAINING PROTEIN"/>
    <property type="match status" value="1"/>
</dbReference>
<evidence type="ECO:0000256" key="3">
    <source>
        <dbReference type="SAM" id="MobiDB-lite"/>
    </source>
</evidence>
<keyword evidence="1" id="KW-0808">Transferase</keyword>
<dbReference type="EMBL" id="CDMY01000326">
    <property type="protein sequence ID" value="CEM02424.1"/>
    <property type="molecule type" value="Genomic_DNA"/>
</dbReference>
<evidence type="ECO:0000256" key="2">
    <source>
        <dbReference type="ARBA" id="ARBA00023315"/>
    </source>
</evidence>
<sequence length="547" mass="61433">MSQMPSECGSDEDAVGRKRRRRRTDDGRSTRARSVCDAMHLCPRPFVLLLMALQLQLLHASSWAFLSTPSPSPSPSPPSCIDVRQPCPSRPRRRLFMAAHRDVKASGAGGGVVMKTPSKERIDTSNVTALREIPRTTARGDGRLIWCDEDIGLMRLREGRRSDIRRVADLIVDEFQGPFSWLQLLAGRRAGAVALFSLGINENLFSSRSSSATPSVSNPIPLQPNRDRFGSRPSPLPPSDLRRHHVLLVIDEERTRAAQWIKEVVTGRRPEGKDVIRRGVPEPPLLGCIELGLAERPNLEGGREMSWREVLELTIRSPGHGQTTQSFFTTIDNPSQPAWTQVLGEEEPDALDERVTVLERGDSGMGWRMIDNKTLGKVQRELNEMGITRSKKYLAYFANLAVAPHARRKGLGTLLLDECERYARQWGYDGLWLCVERSNRSGRSLYVRQGYRLKAVEVIKRPHSKRVTLGGLFYEKKISKRRPIKGEHRHDDDGGEKESILEAVGNVPLAKEALMGVSWSLRPMSKEDQQQQKQQQQTVGNKEGGNK</sequence>
<dbReference type="InterPro" id="IPR050680">
    <property type="entry name" value="YpeA/RimI_acetyltransf"/>
</dbReference>
<feature type="compositionally biased region" description="Low complexity" evidence="3">
    <location>
        <begin position="207"/>
        <end position="217"/>
    </location>
</feature>
<gene>
    <name evidence="5" type="ORF">Vbra_13573</name>
</gene>
<organism evidence="5 6">
    <name type="scientific">Vitrella brassicaformis (strain CCMP3155)</name>
    <dbReference type="NCBI Taxonomy" id="1169540"/>
    <lineage>
        <taxon>Eukaryota</taxon>
        <taxon>Sar</taxon>
        <taxon>Alveolata</taxon>
        <taxon>Colpodellida</taxon>
        <taxon>Vitrellaceae</taxon>
        <taxon>Vitrella</taxon>
    </lineage>
</organism>
<evidence type="ECO:0000259" key="4">
    <source>
        <dbReference type="PROSITE" id="PS51186"/>
    </source>
</evidence>
<accession>A0A0G4EWJ4</accession>
<dbReference type="Pfam" id="PF00583">
    <property type="entry name" value="Acetyltransf_1"/>
    <property type="match status" value="1"/>
</dbReference>
<evidence type="ECO:0000256" key="1">
    <source>
        <dbReference type="ARBA" id="ARBA00022679"/>
    </source>
</evidence>
<dbReference type="Gene3D" id="3.40.630.30">
    <property type="match status" value="1"/>
</dbReference>
<feature type="region of interest" description="Disordered" evidence="3">
    <location>
        <begin position="207"/>
        <end position="240"/>
    </location>
</feature>
<feature type="region of interest" description="Disordered" evidence="3">
    <location>
        <begin position="1"/>
        <end position="32"/>
    </location>
</feature>
<reference evidence="5 6" key="1">
    <citation type="submission" date="2014-11" db="EMBL/GenBank/DDBJ databases">
        <authorList>
            <person name="Zhu J."/>
            <person name="Qi W."/>
            <person name="Song R."/>
        </authorList>
    </citation>
    <scope>NUCLEOTIDE SEQUENCE [LARGE SCALE GENOMIC DNA]</scope>
</reference>
<proteinExistence type="predicted"/>
<dbReference type="CDD" id="cd04301">
    <property type="entry name" value="NAT_SF"/>
    <property type="match status" value="1"/>
</dbReference>
<evidence type="ECO:0000313" key="5">
    <source>
        <dbReference type="EMBL" id="CEM02424.1"/>
    </source>
</evidence>
<dbReference type="InParanoid" id="A0A0G4EWJ4"/>
<feature type="domain" description="N-acetyltransferase" evidence="4">
    <location>
        <begin position="313"/>
        <end position="479"/>
    </location>
</feature>
<feature type="region of interest" description="Disordered" evidence="3">
    <location>
        <begin position="520"/>
        <end position="547"/>
    </location>
</feature>
<dbReference type="GO" id="GO:0016747">
    <property type="term" value="F:acyltransferase activity, transferring groups other than amino-acyl groups"/>
    <property type="evidence" value="ECO:0007669"/>
    <property type="project" value="InterPro"/>
</dbReference>
<dbReference type="VEuPathDB" id="CryptoDB:Vbra_13573"/>